<evidence type="ECO:0008006" key="4">
    <source>
        <dbReference type="Google" id="ProtNLM"/>
    </source>
</evidence>
<organism evidence="2 3">
    <name type="scientific">Sulfurimicrobium lacus</name>
    <dbReference type="NCBI Taxonomy" id="2715678"/>
    <lineage>
        <taxon>Bacteria</taxon>
        <taxon>Pseudomonadati</taxon>
        <taxon>Pseudomonadota</taxon>
        <taxon>Betaproteobacteria</taxon>
        <taxon>Nitrosomonadales</taxon>
        <taxon>Sulfuricellaceae</taxon>
        <taxon>Sulfurimicrobium</taxon>
    </lineage>
</organism>
<dbReference type="RefSeq" id="WP_173063727.1">
    <property type="nucleotide sequence ID" value="NZ_AP022853.1"/>
</dbReference>
<dbReference type="InterPro" id="IPR047780">
    <property type="entry name" value="TssQ-like"/>
</dbReference>
<evidence type="ECO:0000256" key="1">
    <source>
        <dbReference type="SAM" id="SignalP"/>
    </source>
</evidence>
<feature type="chain" id="PRO_5026057751" description="Lipoprotein" evidence="1">
    <location>
        <begin position="23"/>
        <end position="163"/>
    </location>
</feature>
<protein>
    <recommendedName>
        <fullName evidence="4">Lipoprotein</fullName>
    </recommendedName>
</protein>
<keyword evidence="1" id="KW-0732">Signal</keyword>
<dbReference type="KEGG" id="slac:SKTS_18450"/>
<dbReference type="Proteomes" id="UP000502260">
    <property type="component" value="Chromosome"/>
</dbReference>
<accession>A0A6F8VDZ6</accession>
<reference evidence="3" key="1">
    <citation type="submission" date="2020-03" db="EMBL/GenBank/DDBJ databases">
        <title>Complete genome sequence of sulfur-oxidizing bacterium skT11.</title>
        <authorList>
            <person name="Kanda M."/>
            <person name="Kojima H."/>
            <person name="Fukui M."/>
        </authorList>
    </citation>
    <scope>NUCLEOTIDE SEQUENCE [LARGE SCALE GENOMIC DNA]</scope>
    <source>
        <strain evidence="3">skT11</strain>
    </source>
</reference>
<dbReference type="AlphaFoldDB" id="A0A6F8VDZ6"/>
<proteinExistence type="predicted"/>
<dbReference type="NCBIfam" id="NF038027">
    <property type="entry name" value="TssQ_fam"/>
    <property type="match status" value="1"/>
</dbReference>
<name>A0A6F8VDZ6_9PROT</name>
<evidence type="ECO:0000313" key="3">
    <source>
        <dbReference type="Proteomes" id="UP000502260"/>
    </source>
</evidence>
<feature type="signal peptide" evidence="1">
    <location>
        <begin position="1"/>
        <end position="22"/>
    </location>
</feature>
<dbReference type="EMBL" id="AP022853">
    <property type="protein sequence ID" value="BCB26959.1"/>
    <property type="molecule type" value="Genomic_DNA"/>
</dbReference>
<sequence>MPESIYPRFLCLSLLLTITGCASLTALKPTHKVEEAPAVRKVEKTEEPGAKKPELPVVKKAEEELSLGIHNYDEGNYKIAAGNFQNALDGGLASIGNQITAHKYLAFIYCVSRERLACRGEFKQVLKLNPKFDLTPAEAGHPLWGPVFREVKAEDRRKKRDRK</sequence>
<gene>
    <name evidence="2" type="ORF">SKTS_18450</name>
</gene>
<evidence type="ECO:0000313" key="2">
    <source>
        <dbReference type="EMBL" id="BCB26959.1"/>
    </source>
</evidence>
<keyword evidence="3" id="KW-1185">Reference proteome</keyword>